<dbReference type="AlphaFoldDB" id="A0AAV8W5F3"/>
<feature type="active site" evidence="8">
    <location>
        <position position="148"/>
    </location>
</feature>
<dbReference type="SMART" id="SM01060">
    <property type="entry name" value="Catalase"/>
    <property type="match status" value="1"/>
</dbReference>
<dbReference type="GO" id="GO:0005777">
    <property type="term" value="C:peroxisome"/>
    <property type="evidence" value="ECO:0007669"/>
    <property type="project" value="TreeGrafter"/>
</dbReference>
<reference evidence="13 14" key="1">
    <citation type="journal article" date="2023" name="Insect Mol. Biol.">
        <title>Genome sequencing provides insights into the evolution of gene families encoding plant cell wall-degrading enzymes in longhorned beetles.</title>
        <authorList>
            <person name="Shin N.R."/>
            <person name="Okamura Y."/>
            <person name="Kirsch R."/>
            <person name="Pauchet Y."/>
        </authorList>
    </citation>
    <scope>NUCLEOTIDE SEQUENCE [LARGE SCALE GENOMIC DNA]</scope>
    <source>
        <strain evidence="13">EAD_L_NR</strain>
    </source>
</reference>
<dbReference type="InterPro" id="IPR011614">
    <property type="entry name" value="Catalase_core"/>
</dbReference>
<evidence type="ECO:0000256" key="3">
    <source>
        <dbReference type="ARBA" id="ARBA00022617"/>
    </source>
</evidence>
<dbReference type="PROSITE" id="PS00437">
    <property type="entry name" value="CATALASE_1"/>
    <property type="match status" value="1"/>
</dbReference>
<evidence type="ECO:0000256" key="8">
    <source>
        <dbReference type="PIRSR" id="PIRSR038928-1"/>
    </source>
</evidence>
<keyword evidence="6 9" id="KW-0408">Iron</keyword>
<dbReference type="PROSITE" id="PS51402">
    <property type="entry name" value="CATALASE_3"/>
    <property type="match status" value="1"/>
</dbReference>
<keyword evidence="2 10" id="KW-0575">Peroxidase</keyword>
<organism evidence="13 14">
    <name type="scientific">Exocentrus adspersus</name>
    <dbReference type="NCBI Taxonomy" id="1586481"/>
    <lineage>
        <taxon>Eukaryota</taxon>
        <taxon>Metazoa</taxon>
        <taxon>Ecdysozoa</taxon>
        <taxon>Arthropoda</taxon>
        <taxon>Hexapoda</taxon>
        <taxon>Insecta</taxon>
        <taxon>Pterygota</taxon>
        <taxon>Neoptera</taxon>
        <taxon>Endopterygota</taxon>
        <taxon>Coleoptera</taxon>
        <taxon>Polyphaga</taxon>
        <taxon>Cucujiformia</taxon>
        <taxon>Chrysomeloidea</taxon>
        <taxon>Cerambycidae</taxon>
        <taxon>Lamiinae</taxon>
        <taxon>Acanthocinini</taxon>
        <taxon>Exocentrus</taxon>
    </lineage>
</organism>
<sequence>MAVPKRDAAFNQLAEYARKHSNDDNSITTTFGTPVPEKDSSLTVGYHGPVLLQDWFSLDELAHFSRERIPERVVHARGAGAFGYFEVTHDITKYTAATVFAQIGKKTPVGVRFSQVAGELGYADTVRDIRGFALKFYTEDGIWDITGNNQPVFFVRDFVMFPSLIHVMKRNPKTHIRLDYDMFWDFLTLRPETTHTTMIFFSDRGIPDSFRKQHGYGVNTYAFVNAQGKFNYCKFHWLSNQGIGTLTSAEAQKIAGIDPDFHIRDLYNAIANGNFPSWNFYIQIMTPEQAAKSEFDPFDDTKVWPHGQYPLIPVGKIVLNRNPENYFAEVEQIGFDPAHLIPGIEPSPDRMLQGRLFAYGDTQRHRLGPNHIQLPVNCPFHVHNYDRDGRFAIHNQGGAPNYHPNTFNGPVNDKRAQALTPQIPLQGVANRIDSVNEDNFTQARVLYQRVMKPDEKTRLVQNIVSFLVPTTSALRERAIDLFAHVDESLAQRIRDSLKATAIEQHVNL</sequence>
<dbReference type="PROSITE" id="PS00438">
    <property type="entry name" value="CATALASE_2"/>
    <property type="match status" value="1"/>
</dbReference>
<evidence type="ECO:0000256" key="1">
    <source>
        <dbReference type="ARBA" id="ARBA00005329"/>
    </source>
</evidence>
<dbReference type="GO" id="GO:0005739">
    <property type="term" value="C:mitochondrion"/>
    <property type="evidence" value="ECO:0007669"/>
    <property type="project" value="TreeGrafter"/>
</dbReference>
<keyword evidence="7 10" id="KW-0376">Hydrogen peroxide</keyword>
<keyword evidence="14" id="KW-1185">Reference proteome</keyword>
<evidence type="ECO:0000259" key="12">
    <source>
        <dbReference type="SMART" id="SM01060"/>
    </source>
</evidence>
<keyword evidence="3 9" id="KW-0349">Heme</keyword>
<dbReference type="GO" id="GO:0042542">
    <property type="term" value="P:response to hydrogen peroxide"/>
    <property type="evidence" value="ECO:0007669"/>
    <property type="project" value="TreeGrafter"/>
</dbReference>
<comment type="caution">
    <text evidence="13">The sequence shown here is derived from an EMBL/GenBank/DDBJ whole genome shotgun (WGS) entry which is preliminary data.</text>
</comment>
<dbReference type="Pfam" id="PF06628">
    <property type="entry name" value="Catalase-rel"/>
    <property type="match status" value="1"/>
</dbReference>
<dbReference type="FunFam" id="2.40.180.10:FF:000001">
    <property type="entry name" value="Catalase"/>
    <property type="match status" value="1"/>
</dbReference>
<comment type="catalytic activity">
    <reaction evidence="10">
        <text>2 H2O2 = O2 + 2 H2O</text>
        <dbReference type="Rhea" id="RHEA:20309"/>
        <dbReference type="ChEBI" id="CHEBI:15377"/>
        <dbReference type="ChEBI" id="CHEBI:15379"/>
        <dbReference type="ChEBI" id="CHEBI:16240"/>
        <dbReference type="EC" id="1.11.1.6"/>
    </reaction>
</comment>
<keyword evidence="4 9" id="KW-0479">Metal-binding</keyword>
<dbReference type="PANTHER" id="PTHR11465:SF9">
    <property type="entry name" value="CATALASE"/>
    <property type="match status" value="1"/>
</dbReference>
<proteinExistence type="inferred from homology"/>
<keyword evidence="5 10" id="KW-0560">Oxidoreductase</keyword>
<dbReference type="PANTHER" id="PTHR11465">
    <property type="entry name" value="CATALASE"/>
    <property type="match status" value="1"/>
</dbReference>
<dbReference type="PIRSF" id="PIRSF038928">
    <property type="entry name" value="Catalase_clade1-3"/>
    <property type="match status" value="1"/>
</dbReference>
<dbReference type="Pfam" id="PF00199">
    <property type="entry name" value="Catalase"/>
    <property type="match status" value="1"/>
</dbReference>
<dbReference type="EC" id="1.11.1.6" evidence="10"/>
<feature type="binding site" description="axial binding residue" evidence="9">
    <location>
        <position position="359"/>
    </location>
    <ligand>
        <name>heme</name>
        <dbReference type="ChEBI" id="CHEBI:30413"/>
    </ligand>
    <ligandPart>
        <name>Fe</name>
        <dbReference type="ChEBI" id="CHEBI:18248"/>
    </ligandPart>
</feature>
<feature type="domain" description="Catalase core" evidence="12">
    <location>
        <begin position="28"/>
        <end position="411"/>
    </location>
</feature>
<dbReference type="PRINTS" id="PR00067">
    <property type="entry name" value="CATALASE"/>
</dbReference>
<evidence type="ECO:0000256" key="2">
    <source>
        <dbReference type="ARBA" id="ARBA00022559"/>
    </source>
</evidence>
<dbReference type="InterPro" id="IPR024711">
    <property type="entry name" value="Catalase_clade1/3"/>
</dbReference>
<dbReference type="InterPro" id="IPR024708">
    <property type="entry name" value="Catalase_AS"/>
</dbReference>
<evidence type="ECO:0000256" key="5">
    <source>
        <dbReference type="ARBA" id="ARBA00023002"/>
    </source>
</evidence>
<dbReference type="InterPro" id="IPR020835">
    <property type="entry name" value="Catalase_sf"/>
</dbReference>
<name>A0AAV8W5F3_9CUCU</name>
<dbReference type="GO" id="GO:0042744">
    <property type="term" value="P:hydrogen peroxide catabolic process"/>
    <property type="evidence" value="ECO:0007669"/>
    <property type="project" value="UniProtKB-KW"/>
</dbReference>
<evidence type="ECO:0000256" key="6">
    <source>
        <dbReference type="ARBA" id="ARBA00023004"/>
    </source>
</evidence>
<dbReference type="GO" id="GO:0004096">
    <property type="term" value="F:catalase activity"/>
    <property type="evidence" value="ECO:0007669"/>
    <property type="project" value="UniProtKB-EC"/>
</dbReference>
<gene>
    <name evidence="13" type="ORF">NQ315_008511</name>
</gene>
<dbReference type="GO" id="GO:0020037">
    <property type="term" value="F:heme binding"/>
    <property type="evidence" value="ECO:0007669"/>
    <property type="project" value="InterPro"/>
</dbReference>
<dbReference type="InterPro" id="IPR010582">
    <property type="entry name" value="Catalase_immune_responsive"/>
</dbReference>
<comment type="cofactor">
    <cofactor evidence="9">
        <name>heme</name>
        <dbReference type="ChEBI" id="CHEBI:30413"/>
    </cofactor>
</comment>
<evidence type="ECO:0000256" key="7">
    <source>
        <dbReference type="ARBA" id="ARBA00023324"/>
    </source>
</evidence>
<evidence type="ECO:0000313" key="13">
    <source>
        <dbReference type="EMBL" id="KAJ8921878.1"/>
    </source>
</evidence>
<accession>A0AAV8W5F3</accession>
<dbReference type="Gene3D" id="2.40.180.10">
    <property type="entry name" value="Catalase core domain"/>
    <property type="match status" value="1"/>
</dbReference>
<evidence type="ECO:0000256" key="10">
    <source>
        <dbReference type="RuleBase" id="RU000498"/>
    </source>
</evidence>
<protein>
    <recommendedName>
        <fullName evidence="10">Catalase</fullName>
        <ecNumber evidence="10">1.11.1.6</ecNumber>
    </recommendedName>
</protein>
<feature type="active site" evidence="8">
    <location>
        <position position="75"/>
    </location>
</feature>
<dbReference type="EMBL" id="JANEYG010000008">
    <property type="protein sequence ID" value="KAJ8921878.1"/>
    <property type="molecule type" value="Genomic_DNA"/>
</dbReference>
<dbReference type="Proteomes" id="UP001159042">
    <property type="component" value="Unassembled WGS sequence"/>
</dbReference>
<evidence type="ECO:0000256" key="11">
    <source>
        <dbReference type="RuleBase" id="RU004142"/>
    </source>
</evidence>
<dbReference type="InterPro" id="IPR018028">
    <property type="entry name" value="Catalase"/>
</dbReference>
<evidence type="ECO:0000256" key="4">
    <source>
        <dbReference type="ARBA" id="ARBA00022723"/>
    </source>
</evidence>
<comment type="similarity">
    <text evidence="1 10">Belongs to the catalase family.</text>
</comment>
<dbReference type="GO" id="GO:0046872">
    <property type="term" value="F:metal ion binding"/>
    <property type="evidence" value="ECO:0007669"/>
    <property type="project" value="UniProtKB-KW"/>
</dbReference>
<evidence type="ECO:0000256" key="9">
    <source>
        <dbReference type="PIRSR" id="PIRSR038928-2"/>
    </source>
</evidence>
<evidence type="ECO:0000313" key="14">
    <source>
        <dbReference type="Proteomes" id="UP001159042"/>
    </source>
</evidence>
<dbReference type="InterPro" id="IPR002226">
    <property type="entry name" value="Catalase_haem_BS"/>
</dbReference>
<dbReference type="SUPFAM" id="SSF56634">
    <property type="entry name" value="Heme-dependent catalase-like"/>
    <property type="match status" value="1"/>
</dbReference>
<comment type="function">
    <text evidence="11">Catalyzes the degradation of hydrogen peroxide (H(2)O(2)) generated by peroxisomal oxidases to water and oxygen, thereby protecting cells from the toxic effects of hydrogen peroxide.</text>
</comment>